<dbReference type="InterPro" id="IPR036709">
    <property type="entry name" value="Autotransporte_beta_dom_sf"/>
</dbReference>
<dbReference type="InterPro" id="IPR005546">
    <property type="entry name" value="Autotransporte_beta"/>
</dbReference>
<dbReference type="Gene3D" id="2.40.128.130">
    <property type="entry name" value="Autotransporter beta-domain"/>
    <property type="match status" value="1"/>
</dbReference>
<dbReference type="AlphaFoldDB" id="A0A846ZQ86"/>
<dbReference type="RefSeq" id="WP_168609553.1">
    <property type="nucleotide sequence ID" value="NZ_JAAZQD010000004.1"/>
</dbReference>
<sequence>MNKMYRQVWNKALGVVQVASEQTCSSHGGSLGASGSAYRLKMATLTAAIGLILASAPVVSLAQSCSKTSGTIDASCTGTTSSNGATGLDNDGGSPSAQGSGSGGTTRAGGLGGAGSGDGGVGGIYPSSNSFFGGSGGGGGVYGGGGSTGSGTVGRVAGTGAGGGGGNPGVLSTGDLSVGAGVTVTGGTGGAGGFGYAYGGGGGGGAAGAALGVAGSTFSNRGTVAGGAGGAGGDAYLSGGGGGGGAGLYVGTGDHDASNAGHIMGGAGGHAGGYDDVKFSSLKGSTGAGGNGGAGLVIGASNNTFTNTGSITGGDGGAGTLVSGNGSSSMGGTGGAGVVSTGGATLINSGAIAGGKSGMNGDGTGGDVQADAVDFSGGGNTLELRDGYSFVGNVISTSGTTNGGDALVLGGDAGGSFDLTQIVMAMPTSYSGSPQYAGFANYTKTGSGMWTLTGSSNATTDWTVSAGKLEVGDAAHPDTVLTGDVTVTGGTLGGHGTITGAVSNLGGTVMPGGSVGILTLSGDYVQGPNGTLSLEVTPDPAPGTGSSQLRVSGKASLDGTLAIVVDPGAYLADTSYDLVHASGGVRGTFAKTTFDPAFAAYLTPLVSYSGNDVTLTLAPNAAAFADGYPNYASTVSLGMEQTFDAVLGRMGPTAQGRQGVWGQTMAGLGGLGQGSRYQLNGAAAGYGHVITDRFVLGVAVSGGTTTTTVDAMQVRAKPFGGFVYGIWRNGGWKVSGSFGVGKLKQDSKRYLSVVSGIQTAHGEGRYNGAALRVDYTARAGRWSFTPYAGMDTVNARYDAAQEQGITLLALHYGKVSQHLSHYQAGLRIGAEWGHWQPWVQAGTEGWGGDRAIMVTESLGDYPKDVTSSALPGSALSGGAGVTWTSARWQASLSWHGAAGHHYHGSRGMLQARYSW</sequence>
<dbReference type="Proteomes" id="UP000541636">
    <property type="component" value="Unassembled WGS sequence"/>
</dbReference>
<feature type="compositionally biased region" description="Gly residues" evidence="1">
    <location>
        <begin position="100"/>
        <end position="113"/>
    </location>
</feature>
<protein>
    <submittedName>
        <fullName evidence="3">Autotransporter domain-containing protein</fullName>
    </submittedName>
</protein>
<dbReference type="InterPro" id="IPR024973">
    <property type="entry name" value="ESPR"/>
</dbReference>
<dbReference type="PROSITE" id="PS51208">
    <property type="entry name" value="AUTOTRANSPORTER"/>
    <property type="match status" value="1"/>
</dbReference>
<feature type="region of interest" description="Disordered" evidence="1">
    <location>
        <begin position="85"/>
        <end position="113"/>
    </location>
</feature>
<evidence type="ECO:0000313" key="3">
    <source>
        <dbReference type="EMBL" id="NKZ39601.1"/>
    </source>
</evidence>
<dbReference type="EMBL" id="JAAZQD010000004">
    <property type="protein sequence ID" value="NKZ39601.1"/>
    <property type="molecule type" value="Genomic_DNA"/>
</dbReference>
<gene>
    <name evidence="3" type="ORF">HF690_11640</name>
</gene>
<dbReference type="Pfam" id="PF03797">
    <property type="entry name" value="Autotransporter"/>
    <property type="match status" value="1"/>
</dbReference>
<feature type="domain" description="Autotransporter" evidence="2">
    <location>
        <begin position="653"/>
        <end position="915"/>
    </location>
</feature>
<dbReference type="SUPFAM" id="SSF103515">
    <property type="entry name" value="Autotransporter"/>
    <property type="match status" value="1"/>
</dbReference>
<evidence type="ECO:0000256" key="1">
    <source>
        <dbReference type="SAM" id="MobiDB-lite"/>
    </source>
</evidence>
<name>A0A846ZQ86_9GAMM</name>
<reference evidence="3 4" key="1">
    <citation type="journal article" date="2017" name="Int. J. Syst. Evol. Microbiol.">
        <title>Oleiagrimonas citrea sp. nov., a marine bacterium isolated from tidal flat sediment and emended description of the genus Oleiagrimonas Fang et al. 2015 and Oleiagrimonas soli.</title>
        <authorList>
            <person name="Yang S.H."/>
            <person name="Seo H.S."/>
            <person name="Seong C.N."/>
            <person name="Kwon K.K."/>
        </authorList>
    </citation>
    <scope>NUCLEOTIDE SEQUENCE [LARGE SCALE GENOMIC DNA]</scope>
    <source>
        <strain evidence="3 4">MEBiC09124</strain>
    </source>
</reference>
<proteinExistence type="predicted"/>
<dbReference type="SUPFAM" id="SSF51126">
    <property type="entry name" value="Pectin lyase-like"/>
    <property type="match status" value="1"/>
</dbReference>
<dbReference type="SMART" id="SM00869">
    <property type="entry name" value="Autotransporter"/>
    <property type="match status" value="1"/>
</dbReference>
<dbReference type="InterPro" id="IPR011050">
    <property type="entry name" value="Pectin_lyase_fold/virulence"/>
</dbReference>
<keyword evidence="4" id="KW-1185">Reference proteome</keyword>
<dbReference type="Pfam" id="PF13018">
    <property type="entry name" value="ESPR"/>
    <property type="match status" value="1"/>
</dbReference>
<comment type="caution">
    <text evidence="3">The sequence shown here is derived from an EMBL/GenBank/DDBJ whole genome shotgun (WGS) entry which is preliminary data.</text>
</comment>
<evidence type="ECO:0000313" key="4">
    <source>
        <dbReference type="Proteomes" id="UP000541636"/>
    </source>
</evidence>
<organism evidence="3 4">
    <name type="scientific">Oleiagrimonas citrea</name>
    <dbReference type="NCBI Taxonomy" id="1665687"/>
    <lineage>
        <taxon>Bacteria</taxon>
        <taxon>Pseudomonadati</taxon>
        <taxon>Pseudomonadota</taxon>
        <taxon>Gammaproteobacteria</taxon>
        <taxon>Lysobacterales</taxon>
        <taxon>Rhodanobacteraceae</taxon>
        <taxon>Oleiagrimonas</taxon>
    </lineage>
</organism>
<accession>A0A846ZQ86</accession>
<evidence type="ECO:0000259" key="2">
    <source>
        <dbReference type="PROSITE" id="PS51208"/>
    </source>
</evidence>